<evidence type="ECO:0000256" key="6">
    <source>
        <dbReference type="ARBA" id="ARBA00022898"/>
    </source>
</evidence>
<dbReference type="RefSeq" id="WP_390356935.1">
    <property type="nucleotide sequence ID" value="NZ_JBHUIZ010000014.1"/>
</dbReference>
<gene>
    <name evidence="12" type="ORF">RWE15_24215</name>
</gene>
<dbReference type="EMBL" id="JAWDIP010000004">
    <property type="protein sequence ID" value="MDY0396834.1"/>
    <property type="molecule type" value="Genomic_DNA"/>
</dbReference>
<dbReference type="Pfam" id="PF00266">
    <property type="entry name" value="Aminotran_5"/>
    <property type="match status" value="1"/>
</dbReference>
<keyword evidence="6" id="KW-0663">Pyridoxal phosphate</keyword>
<keyword evidence="5" id="KW-0479">Metal-binding</keyword>
<evidence type="ECO:0000256" key="1">
    <source>
        <dbReference type="ARBA" id="ARBA00001933"/>
    </source>
</evidence>
<dbReference type="PANTHER" id="PTHR11601">
    <property type="entry name" value="CYSTEINE DESULFURYLASE FAMILY MEMBER"/>
    <property type="match status" value="1"/>
</dbReference>
<evidence type="ECO:0000313" key="12">
    <source>
        <dbReference type="EMBL" id="MDY0396834.1"/>
    </source>
</evidence>
<dbReference type="PANTHER" id="PTHR11601:SF34">
    <property type="entry name" value="CYSTEINE DESULFURASE"/>
    <property type="match status" value="1"/>
</dbReference>
<feature type="domain" description="Aminotransferase class V" evidence="11">
    <location>
        <begin position="6"/>
        <end position="367"/>
    </location>
</feature>
<dbReference type="Gene3D" id="3.40.640.10">
    <property type="entry name" value="Type I PLP-dependent aspartate aminotransferase-like (Major domain)"/>
    <property type="match status" value="1"/>
</dbReference>
<comment type="catalytic activity">
    <reaction evidence="9">
        <text>(sulfur carrier)-H + L-cysteine = (sulfur carrier)-SH + L-alanine</text>
        <dbReference type="Rhea" id="RHEA:43892"/>
        <dbReference type="Rhea" id="RHEA-COMP:14737"/>
        <dbReference type="Rhea" id="RHEA-COMP:14739"/>
        <dbReference type="ChEBI" id="CHEBI:29917"/>
        <dbReference type="ChEBI" id="CHEBI:35235"/>
        <dbReference type="ChEBI" id="CHEBI:57972"/>
        <dbReference type="ChEBI" id="CHEBI:64428"/>
        <dbReference type="EC" id="2.8.1.7"/>
    </reaction>
</comment>
<name>A0ABU5CE87_9BACI</name>
<evidence type="ECO:0000256" key="2">
    <source>
        <dbReference type="ARBA" id="ARBA00006490"/>
    </source>
</evidence>
<evidence type="ECO:0000256" key="9">
    <source>
        <dbReference type="ARBA" id="ARBA00050776"/>
    </source>
</evidence>
<evidence type="ECO:0000256" key="7">
    <source>
        <dbReference type="ARBA" id="ARBA00023004"/>
    </source>
</evidence>
<keyword evidence="4" id="KW-0808">Transferase</keyword>
<dbReference type="NCBIfam" id="NF002806">
    <property type="entry name" value="PRK02948.1"/>
    <property type="match status" value="1"/>
</dbReference>
<accession>A0ABU5CE87</accession>
<evidence type="ECO:0000256" key="4">
    <source>
        <dbReference type="ARBA" id="ARBA00022679"/>
    </source>
</evidence>
<dbReference type="PIRSF" id="PIRSF005572">
    <property type="entry name" value="NifS"/>
    <property type="match status" value="1"/>
</dbReference>
<evidence type="ECO:0000256" key="5">
    <source>
        <dbReference type="ARBA" id="ARBA00022723"/>
    </source>
</evidence>
<dbReference type="EC" id="2.8.1.7" evidence="3"/>
<dbReference type="InterPro" id="IPR020578">
    <property type="entry name" value="Aminotrans_V_PyrdxlP_BS"/>
</dbReference>
<dbReference type="InterPro" id="IPR016454">
    <property type="entry name" value="Cysteine_dSase"/>
</dbReference>
<evidence type="ECO:0000313" key="13">
    <source>
        <dbReference type="Proteomes" id="UP001281447"/>
    </source>
</evidence>
<comment type="caution">
    <text evidence="12">The sequence shown here is derived from an EMBL/GenBank/DDBJ whole genome shotgun (WGS) entry which is preliminary data.</text>
</comment>
<sequence length="390" mass="42811">MNHTHIYLDHAATTPVAREVAEVMHEVHLEEFGNPSSVHSFGRKARRIIDEARLTMASSIGANEKDIIFTSGGTEADNLALVGTAMANKKNGNHVIISAQEHHAVLHAAEFLENIGFQVTYLPVYPDGKILISDLKAALTEETILVSVMFVNNETGVIQPIAEIGRLLADHRAYFHTDAVQAYGLLEIDVKALGVDMLSVSAHKINGPKGIGFLYVNDNVRLQPIGYGGEQERKRRPGTENVAAVAGFQKAVQLVVENRQDNENKYCRYKQLFLHILREKQVDFEVNGDENSMIASTFNLSFPGTNVETILTNFDLAGIAASSGSACTAGSIEPSHVLTAMYGKENERGKNSIRFSLGSYNTEENVKEAAERIAEILLRLTRKAGDTHDR</sequence>
<evidence type="ECO:0000256" key="8">
    <source>
        <dbReference type="ARBA" id="ARBA00023014"/>
    </source>
</evidence>
<dbReference type="Gene3D" id="3.90.1150.10">
    <property type="entry name" value="Aspartate Aminotransferase, domain 1"/>
    <property type="match status" value="1"/>
</dbReference>
<dbReference type="Proteomes" id="UP001281447">
    <property type="component" value="Unassembled WGS sequence"/>
</dbReference>
<evidence type="ECO:0000259" key="11">
    <source>
        <dbReference type="Pfam" id="PF00266"/>
    </source>
</evidence>
<dbReference type="InterPro" id="IPR015424">
    <property type="entry name" value="PyrdxlP-dep_Trfase"/>
</dbReference>
<dbReference type="InterPro" id="IPR015422">
    <property type="entry name" value="PyrdxlP-dep_Trfase_small"/>
</dbReference>
<dbReference type="InterPro" id="IPR015421">
    <property type="entry name" value="PyrdxlP-dep_Trfase_major"/>
</dbReference>
<keyword evidence="13" id="KW-1185">Reference proteome</keyword>
<dbReference type="SUPFAM" id="SSF53383">
    <property type="entry name" value="PLP-dependent transferases"/>
    <property type="match status" value="1"/>
</dbReference>
<proteinExistence type="inferred from homology"/>
<organism evidence="12 13">
    <name type="scientific">Tigheibacillus halophilus</name>
    <dbReference type="NCBI Taxonomy" id="361280"/>
    <lineage>
        <taxon>Bacteria</taxon>
        <taxon>Bacillati</taxon>
        <taxon>Bacillota</taxon>
        <taxon>Bacilli</taxon>
        <taxon>Bacillales</taxon>
        <taxon>Bacillaceae</taxon>
        <taxon>Tigheibacillus</taxon>
    </lineage>
</organism>
<keyword evidence="8" id="KW-0411">Iron-sulfur</keyword>
<comment type="similarity">
    <text evidence="2">Belongs to the class-V pyridoxal-phosphate-dependent aminotransferase family. NifS/IscS subfamily.</text>
</comment>
<comment type="cofactor">
    <cofactor evidence="1 10">
        <name>pyridoxal 5'-phosphate</name>
        <dbReference type="ChEBI" id="CHEBI:597326"/>
    </cofactor>
</comment>
<dbReference type="Gene3D" id="1.10.260.50">
    <property type="match status" value="1"/>
</dbReference>
<keyword evidence="7" id="KW-0408">Iron</keyword>
<dbReference type="InterPro" id="IPR000192">
    <property type="entry name" value="Aminotrans_V_dom"/>
</dbReference>
<dbReference type="PROSITE" id="PS00595">
    <property type="entry name" value="AA_TRANSFER_CLASS_5"/>
    <property type="match status" value="1"/>
</dbReference>
<evidence type="ECO:0000256" key="10">
    <source>
        <dbReference type="RuleBase" id="RU004504"/>
    </source>
</evidence>
<protein>
    <recommendedName>
        <fullName evidence="3">cysteine desulfurase</fullName>
        <ecNumber evidence="3">2.8.1.7</ecNumber>
    </recommendedName>
</protein>
<reference evidence="12 13" key="1">
    <citation type="submission" date="2023-10" db="EMBL/GenBank/DDBJ databases">
        <title>Virgibacillus halophilus 5B73C genome.</title>
        <authorList>
            <person name="Miliotis G."/>
            <person name="Sengupta P."/>
            <person name="Hameed A."/>
            <person name="Chuvochina M."/>
            <person name="Mcdonagh F."/>
            <person name="Simpson A.C."/>
            <person name="Singh N.K."/>
            <person name="Rekha P.D."/>
            <person name="Raman K."/>
            <person name="Hugenholtz P."/>
            <person name="Venkateswaran K."/>
        </authorList>
    </citation>
    <scope>NUCLEOTIDE SEQUENCE [LARGE SCALE GENOMIC DNA]</scope>
    <source>
        <strain evidence="12 13">5B73C</strain>
    </source>
</reference>
<evidence type="ECO:0000256" key="3">
    <source>
        <dbReference type="ARBA" id="ARBA00012239"/>
    </source>
</evidence>